<dbReference type="SUPFAM" id="SSF53474">
    <property type="entry name" value="alpha/beta-Hydrolases"/>
    <property type="match status" value="1"/>
</dbReference>
<proteinExistence type="predicted"/>
<dbReference type="PANTHER" id="PTHR48098:SF1">
    <property type="entry name" value="DIACYLGLYCEROL ACYLTRANSFERASE_MYCOLYLTRANSFERASE AG85A"/>
    <property type="match status" value="1"/>
</dbReference>
<dbReference type="EMBL" id="CP104064">
    <property type="protein sequence ID" value="WAH36754.1"/>
    <property type="molecule type" value="Genomic_DNA"/>
</dbReference>
<dbReference type="InterPro" id="IPR029058">
    <property type="entry name" value="AB_hydrolase_fold"/>
</dbReference>
<accession>A0ABY6Z1J5</accession>
<organism evidence="1 2">
    <name type="scientific">Alicyclobacillus dauci</name>
    <dbReference type="NCBI Taxonomy" id="1475485"/>
    <lineage>
        <taxon>Bacteria</taxon>
        <taxon>Bacillati</taxon>
        <taxon>Bacillota</taxon>
        <taxon>Bacilli</taxon>
        <taxon>Bacillales</taxon>
        <taxon>Alicyclobacillaceae</taxon>
        <taxon>Alicyclobacillus</taxon>
    </lineage>
</organism>
<dbReference type="PANTHER" id="PTHR48098">
    <property type="entry name" value="ENTEROCHELIN ESTERASE-RELATED"/>
    <property type="match status" value="1"/>
</dbReference>
<name>A0ABY6Z1J5_9BACL</name>
<protein>
    <submittedName>
        <fullName evidence="1">Esterase family protein</fullName>
    </submittedName>
</protein>
<dbReference type="InterPro" id="IPR050583">
    <property type="entry name" value="Mycobacterial_A85_antigen"/>
</dbReference>
<dbReference type="Gene3D" id="3.40.50.1820">
    <property type="entry name" value="alpha/beta hydrolase"/>
    <property type="match status" value="1"/>
</dbReference>
<reference evidence="1" key="1">
    <citation type="submission" date="2022-08" db="EMBL/GenBank/DDBJ databases">
        <title>Alicyclobacillus dauci DSM2870, complete genome.</title>
        <authorList>
            <person name="Wang Q."/>
            <person name="Cai R."/>
            <person name="Wang Z."/>
        </authorList>
    </citation>
    <scope>NUCLEOTIDE SEQUENCE</scope>
    <source>
        <strain evidence="1">DSM 28700</strain>
    </source>
</reference>
<dbReference type="RefSeq" id="WP_268044135.1">
    <property type="nucleotide sequence ID" value="NZ_CP104064.1"/>
</dbReference>
<evidence type="ECO:0000313" key="1">
    <source>
        <dbReference type="EMBL" id="WAH36754.1"/>
    </source>
</evidence>
<gene>
    <name evidence="1" type="ORF">NZD86_21690</name>
</gene>
<keyword evidence="2" id="KW-1185">Reference proteome</keyword>
<evidence type="ECO:0000313" key="2">
    <source>
        <dbReference type="Proteomes" id="UP001164803"/>
    </source>
</evidence>
<sequence length="258" mass="29539">MALVTCRFFSEVLGLSTTMTVLLPERRGANQNPNFDPPSQTLYLLHGRTDDDSAWTRYTSIERYVWSLPLVVIMPQVHLSYYHDMAYGNRYWTFVSEELPEVAQSFFHLSQERDDTFVAGLSMGGYGAMRLALRQPDRFAAAASLSGALDVASAGARRRLREYSLMFGSQDISGTEADLIHLLATFQHSTSTRPRLYQWCGTEDFLYEENQVFRRACEQSAFDLTYRESPGGHEWAHWDAQIQEVLNWLPIRGRTSIE</sequence>
<dbReference type="Pfam" id="PF00756">
    <property type="entry name" value="Esterase"/>
    <property type="match status" value="1"/>
</dbReference>
<dbReference type="InterPro" id="IPR000801">
    <property type="entry name" value="Esterase-like"/>
</dbReference>
<dbReference type="Proteomes" id="UP001164803">
    <property type="component" value="Chromosome"/>
</dbReference>